<evidence type="ECO:0000256" key="1">
    <source>
        <dbReference type="SAM" id="Phobius"/>
    </source>
</evidence>
<proteinExistence type="predicted"/>
<sequence>MKPLVHVRTLESRLGMHIDMSVGFYHNTSSLGYVPKRMFYVLIPICFFIGAGCALCVSQKPSDPMQSTDALVQDQQTVFQLDSQVYGNPPVMGNGSTFIPTPLVVV</sequence>
<evidence type="ECO:0000313" key="3">
    <source>
        <dbReference type="Proteomes" id="UP000094527"/>
    </source>
</evidence>
<gene>
    <name evidence="2" type="ORF">Ocin01_10958</name>
</gene>
<feature type="transmembrane region" description="Helical" evidence="1">
    <location>
        <begin position="38"/>
        <end position="57"/>
    </location>
</feature>
<comment type="caution">
    <text evidence="2">The sequence shown here is derived from an EMBL/GenBank/DDBJ whole genome shotgun (WGS) entry which is preliminary data.</text>
</comment>
<organism evidence="2 3">
    <name type="scientific">Orchesella cincta</name>
    <name type="common">Springtail</name>
    <name type="synonym">Podura cincta</name>
    <dbReference type="NCBI Taxonomy" id="48709"/>
    <lineage>
        <taxon>Eukaryota</taxon>
        <taxon>Metazoa</taxon>
        <taxon>Ecdysozoa</taxon>
        <taxon>Arthropoda</taxon>
        <taxon>Hexapoda</taxon>
        <taxon>Collembola</taxon>
        <taxon>Entomobryomorpha</taxon>
        <taxon>Entomobryoidea</taxon>
        <taxon>Orchesellidae</taxon>
        <taxon>Orchesellinae</taxon>
        <taxon>Orchesella</taxon>
    </lineage>
</organism>
<reference evidence="2 3" key="1">
    <citation type="journal article" date="2016" name="Genome Biol. Evol.">
        <title>Gene Family Evolution Reflects Adaptation to Soil Environmental Stressors in the Genome of the Collembolan Orchesella cincta.</title>
        <authorList>
            <person name="Faddeeva-Vakhrusheva A."/>
            <person name="Derks M.F."/>
            <person name="Anvar S.Y."/>
            <person name="Agamennone V."/>
            <person name="Suring W."/>
            <person name="Smit S."/>
            <person name="van Straalen N.M."/>
            <person name="Roelofs D."/>
        </authorList>
    </citation>
    <scope>NUCLEOTIDE SEQUENCE [LARGE SCALE GENOMIC DNA]</scope>
    <source>
        <tissue evidence="2">Mixed pool</tissue>
    </source>
</reference>
<dbReference type="AlphaFoldDB" id="A0A1D2MRJ5"/>
<name>A0A1D2MRJ5_ORCCI</name>
<evidence type="ECO:0000313" key="2">
    <source>
        <dbReference type="EMBL" id="ODM95719.1"/>
    </source>
</evidence>
<evidence type="ECO:0008006" key="4">
    <source>
        <dbReference type="Google" id="ProtNLM"/>
    </source>
</evidence>
<keyword evidence="3" id="KW-1185">Reference proteome</keyword>
<keyword evidence="1" id="KW-0472">Membrane</keyword>
<accession>A0A1D2MRJ5</accession>
<keyword evidence="1" id="KW-1133">Transmembrane helix</keyword>
<keyword evidence="1" id="KW-0812">Transmembrane</keyword>
<dbReference type="EMBL" id="LJIJ01000629">
    <property type="protein sequence ID" value="ODM95719.1"/>
    <property type="molecule type" value="Genomic_DNA"/>
</dbReference>
<protein>
    <recommendedName>
        <fullName evidence="4">Transmembrane protein</fullName>
    </recommendedName>
</protein>
<dbReference type="Proteomes" id="UP000094527">
    <property type="component" value="Unassembled WGS sequence"/>
</dbReference>